<keyword evidence="3" id="KW-0012">Acyltransferase</keyword>
<reference evidence="3 4" key="1">
    <citation type="submission" date="2012-06" db="EMBL/GenBank/DDBJ databases">
        <title>Complete genome of Terriglobus roseus DSM 18391.</title>
        <authorList>
            <consortium name="US DOE Joint Genome Institute (JGI-PGF)"/>
            <person name="Lucas S."/>
            <person name="Copeland A."/>
            <person name="Lapidus A."/>
            <person name="Glavina del Rio T."/>
            <person name="Dalin E."/>
            <person name="Tice H."/>
            <person name="Bruce D."/>
            <person name="Goodwin L."/>
            <person name="Pitluck S."/>
            <person name="Peters L."/>
            <person name="Mikhailova N."/>
            <person name="Munk A.C.C."/>
            <person name="Kyrpides N."/>
            <person name="Mavromatis K."/>
            <person name="Ivanova N."/>
            <person name="Brettin T."/>
            <person name="Detter J.C."/>
            <person name="Han C."/>
            <person name="Larimer F."/>
            <person name="Land M."/>
            <person name="Hauser L."/>
            <person name="Markowitz V."/>
            <person name="Cheng J.-F."/>
            <person name="Hugenholtz P."/>
            <person name="Woyke T."/>
            <person name="Wu D."/>
            <person name="Brambilla E."/>
            <person name="Klenk H.-P."/>
            <person name="Eisen J.A."/>
        </authorList>
    </citation>
    <scope>NUCLEOTIDE SEQUENCE [LARGE SCALE GENOMIC DNA]</scope>
    <source>
        <strain evidence="4">DSM 18391 / NRRL B-41598 / KBS 63</strain>
    </source>
</reference>
<evidence type="ECO:0000259" key="2">
    <source>
        <dbReference type="Pfam" id="PF01757"/>
    </source>
</evidence>
<dbReference type="eggNOG" id="COG1835">
    <property type="taxonomic scope" value="Bacteria"/>
</dbReference>
<dbReference type="GO" id="GO:0009103">
    <property type="term" value="P:lipopolysaccharide biosynthetic process"/>
    <property type="evidence" value="ECO:0007669"/>
    <property type="project" value="TreeGrafter"/>
</dbReference>
<name>I3ZMQ9_TERRK</name>
<accession>I3ZMQ9</accession>
<keyword evidence="1" id="KW-0472">Membrane</keyword>
<evidence type="ECO:0000256" key="1">
    <source>
        <dbReference type="SAM" id="Phobius"/>
    </source>
</evidence>
<dbReference type="HOGENOM" id="CLU_005679_1_2_0"/>
<dbReference type="Pfam" id="PF01757">
    <property type="entry name" value="Acyl_transf_3"/>
    <property type="match status" value="1"/>
</dbReference>
<dbReference type="InterPro" id="IPR002656">
    <property type="entry name" value="Acyl_transf_3_dom"/>
</dbReference>
<dbReference type="GO" id="GO:0016747">
    <property type="term" value="F:acyltransferase activity, transferring groups other than amino-acyl groups"/>
    <property type="evidence" value="ECO:0007669"/>
    <property type="project" value="InterPro"/>
</dbReference>
<dbReference type="GO" id="GO:0016020">
    <property type="term" value="C:membrane"/>
    <property type="evidence" value="ECO:0007669"/>
    <property type="project" value="TreeGrafter"/>
</dbReference>
<feature type="transmembrane region" description="Helical" evidence="1">
    <location>
        <begin position="30"/>
        <end position="47"/>
    </location>
</feature>
<feature type="transmembrane region" description="Helical" evidence="1">
    <location>
        <begin position="267"/>
        <end position="290"/>
    </location>
</feature>
<feature type="transmembrane region" description="Helical" evidence="1">
    <location>
        <begin position="68"/>
        <end position="88"/>
    </location>
</feature>
<feature type="domain" description="Acyltransferase 3" evidence="2">
    <location>
        <begin position="5"/>
        <end position="298"/>
    </location>
</feature>
<evidence type="ECO:0000313" key="4">
    <source>
        <dbReference type="Proteomes" id="UP000006056"/>
    </source>
</evidence>
<dbReference type="AlphaFoldDB" id="I3ZMQ9"/>
<dbReference type="PANTHER" id="PTHR23028:SF53">
    <property type="entry name" value="ACYL_TRANSF_3 DOMAIN-CONTAINING PROTEIN"/>
    <property type="match status" value="1"/>
</dbReference>
<feature type="transmembrane region" description="Helical" evidence="1">
    <location>
        <begin position="202"/>
        <end position="219"/>
    </location>
</feature>
<dbReference type="KEGG" id="trs:Terro_4330"/>
<organism evidence="3 4">
    <name type="scientific">Terriglobus roseus (strain DSM 18391 / NRRL B-41598 / KBS 63)</name>
    <dbReference type="NCBI Taxonomy" id="926566"/>
    <lineage>
        <taxon>Bacteria</taxon>
        <taxon>Pseudomonadati</taxon>
        <taxon>Acidobacteriota</taxon>
        <taxon>Terriglobia</taxon>
        <taxon>Terriglobales</taxon>
        <taxon>Acidobacteriaceae</taxon>
        <taxon>Terriglobus</taxon>
    </lineage>
</organism>
<gene>
    <name evidence="3" type="ordered locus">Terro_4330</name>
</gene>
<dbReference type="InterPro" id="IPR050879">
    <property type="entry name" value="Acyltransferase_3"/>
</dbReference>
<dbReference type="EMBL" id="CP003379">
    <property type="protein sequence ID" value="AFL90527.1"/>
    <property type="molecule type" value="Genomic_DNA"/>
</dbReference>
<dbReference type="STRING" id="926566.Terro_4330"/>
<sequence length="351" mass="39084">MRLERLDGLRTIAVGLVILLHHSFAPLGGVGVDLFFVLSGYLITGILRRARNKEEFWGPFYLKRATRILPPVLILIPIVFLLTHNGKLSSALEYLFFLGGADILGKNSLPILGNLWSLAVEEHFYLLWPFAVRYLPKAKLRVILVGILIAEPIFRLLVVHYIKHPGDVTYYLTPFRLDGLALGSLLAVLLEDNEWKERITRWSSTLAISAGALYSVLYLADGADFHPFSDSALWCGFSYTIISLAMVGVIAYVLLHPGAVASRVVSWRPLVWLGAISYGLYLFGGLIGTITAKALHAPFPIPVATHHKMLIFDVPLIIIVAWASFKFYEHPITLWGKRKADGNVRSETVAV</sequence>
<feature type="transmembrane region" description="Helical" evidence="1">
    <location>
        <begin position="108"/>
        <end position="128"/>
    </location>
</feature>
<proteinExistence type="predicted"/>
<feature type="transmembrane region" description="Helical" evidence="1">
    <location>
        <begin position="310"/>
        <end position="328"/>
    </location>
</feature>
<keyword evidence="4" id="KW-1185">Reference proteome</keyword>
<keyword evidence="3" id="KW-0808">Transferase</keyword>
<keyword evidence="1" id="KW-0812">Transmembrane</keyword>
<dbReference type="PANTHER" id="PTHR23028">
    <property type="entry name" value="ACETYLTRANSFERASE"/>
    <property type="match status" value="1"/>
</dbReference>
<dbReference type="RefSeq" id="WP_014787787.1">
    <property type="nucleotide sequence ID" value="NC_018014.1"/>
</dbReference>
<keyword evidence="1" id="KW-1133">Transmembrane helix</keyword>
<feature type="transmembrane region" description="Helical" evidence="1">
    <location>
        <begin position="231"/>
        <end position="255"/>
    </location>
</feature>
<feature type="transmembrane region" description="Helical" evidence="1">
    <location>
        <begin position="168"/>
        <end position="190"/>
    </location>
</feature>
<dbReference type="Proteomes" id="UP000006056">
    <property type="component" value="Chromosome"/>
</dbReference>
<feature type="transmembrane region" description="Helical" evidence="1">
    <location>
        <begin position="140"/>
        <end position="162"/>
    </location>
</feature>
<protein>
    <submittedName>
        <fullName evidence="3">Putative acyltransferase</fullName>
    </submittedName>
</protein>
<evidence type="ECO:0000313" key="3">
    <source>
        <dbReference type="EMBL" id="AFL90527.1"/>
    </source>
</evidence>